<dbReference type="GeneID" id="9943985"/>
<proteinExistence type="predicted"/>
<sequence length="145" mass="15902">MDPEELIIGGLWYSGKSVIYVSYVIHKSNLLAASIVACSKKVKEVKDTVVDKLGGLGKDTFHRVCICRAVLIARLNRDVVGGDNPMMFVGLFFCGERVGLMSSEPVTFCACRGQVLMGYLLIILDKRSLGDVPGVQDVVKLRLEH</sequence>
<accession>A0A1S0TZ79</accession>
<name>A0A1S0TZ79_LOALO</name>
<gene>
    <name evidence="1" type="ORF">LOAG_06571</name>
</gene>
<dbReference type="InParanoid" id="A0A1S0TZ79"/>
<dbReference type="KEGG" id="loa:LOAG_06571"/>
<dbReference type="CTD" id="9943985"/>
<reference evidence="1" key="1">
    <citation type="submission" date="2012-04" db="EMBL/GenBank/DDBJ databases">
        <title>The Genome Sequence of Loa loa.</title>
        <authorList>
            <consortium name="The Broad Institute Genome Sequencing Platform"/>
            <consortium name="Broad Institute Genome Sequencing Center for Infectious Disease"/>
            <person name="Nutman T.B."/>
            <person name="Fink D.L."/>
            <person name="Russ C."/>
            <person name="Young S."/>
            <person name="Zeng Q."/>
            <person name="Gargeya S."/>
            <person name="Alvarado L."/>
            <person name="Berlin A."/>
            <person name="Chapman S.B."/>
            <person name="Chen Z."/>
            <person name="Freedman E."/>
            <person name="Gellesch M."/>
            <person name="Goldberg J."/>
            <person name="Griggs A."/>
            <person name="Gujja S."/>
            <person name="Heilman E.R."/>
            <person name="Heiman D."/>
            <person name="Howarth C."/>
            <person name="Mehta T."/>
            <person name="Neiman D."/>
            <person name="Pearson M."/>
            <person name="Roberts A."/>
            <person name="Saif S."/>
            <person name="Shea T."/>
            <person name="Shenoy N."/>
            <person name="Sisk P."/>
            <person name="Stolte C."/>
            <person name="Sykes S."/>
            <person name="White J."/>
            <person name="Yandava C."/>
            <person name="Haas B."/>
            <person name="Henn M.R."/>
            <person name="Nusbaum C."/>
            <person name="Birren B."/>
        </authorList>
    </citation>
    <scope>NUCLEOTIDE SEQUENCE [LARGE SCALE GENOMIC DNA]</scope>
</reference>
<evidence type="ECO:0000313" key="1">
    <source>
        <dbReference type="EMBL" id="EFO21915.1"/>
    </source>
</evidence>
<organism evidence="1">
    <name type="scientific">Loa loa</name>
    <name type="common">Eye worm</name>
    <name type="synonym">Filaria loa</name>
    <dbReference type="NCBI Taxonomy" id="7209"/>
    <lineage>
        <taxon>Eukaryota</taxon>
        <taxon>Metazoa</taxon>
        <taxon>Ecdysozoa</taxon>
        <taxon>Nematoda</taxon>
        <taxon>Chromadorea</taxon>
        <taxon>Rhabditida</taxon>
        <taxon>Spirurina</taxon>
        <taxon>Spiruromorpha</taxon>
        <taxon>Filarioidea</taxon>
        <taxon>Onchocercidae</taxon>
        <taxon>Loa</taxon>
    </lineage>
</organism>
<dbReference type="RefSeq" id="XP_003142155.1">
    <property type="nucleotide sequence ID" value="XM_003142107.1"/>
</dbReference>
<protein>
    <submittedName>
        <fullName evidence="1">Uncharacterized protein</fullName>
    </submittedName>
</protein>
<dbReference type="AlphaFoldDB" id="A0A1S0TZ79"/>
<dbReference type="EMBL" id="JH712197">
    <property type="protein sequence ID" value="EFO21915.1"/>
    <property type="molecule type" value="Genomic_DNA"/>
</dbReference>